<keyword evidence="2 14" id="KW-0479">Metal-binding</keyword>
<gene>
    <name evidence="17" type="ORF">GSONMT00016233001</name>
</gene>
<feature type="compositionally biased region" description="Low complexity" evidence="15">
    <location>
        <begin position="689"/>
        <end position="713"/>
    </location>
</feature>
<keyword evidence="8 14" id="KW-0408">Iron</keyword>
<feature type="compositionally biased region" description="Polar residues" evidence="15">
    <location>
        <begin position="671"/>
        <end position="680"/>
    </location>
</feature>
<dbReference type="PANTHER" id="PTHR12549">
    <property type="entry name" value="JMJC DOMAIN-CONTAINING HISTONE DEMETHYLATION PROTEIN"/>
    <property type="match status" value="1"/>
</dbReference>
<feature type="region of interest" description="Disordered" evidence="15">
    <location>
        <begin position="1090"/>
        <end position="1190"/>
    </location>
</feature>
<comment type="catalytic activity">
    <reaction evidence="13 14">
        <text>N(6),N(6)-dimethyl-L-lysyl(9)-[histone H3] + 2 2-oxoglutarate + 2 O2 = L-lysyl(9)-[histone H3] + 2 formaldehyde + 2 succinate + 2 CO2</text>
        <dbReference type="Rhea" id="RHEA:60188"/>
        <dbReference type="Rhea" id="RHEA-COMP:15541"/>
        <dbReference type="Rhea" id="RHEA-COMP:15546"/>
        <dbReference type="ChEBI" id="CHEBI:15379"/>
        <dbReference type="ChEBI" id="CHEBI:16526"/>
        <dbReference type="ChEBI" id="CHEBI:16810"/>
        <dbReference type="ChEBI" id="CHEBI:16842"/>
        <dbReference type="ChEBI" id="CHEBI:29969"/>
        <dbReference type="ChEBI" id="CHEBI:30031"/>
        <dbReference type="ChEBI" id="CHEBI:61976"/>
        <dbReference type="EC" id="1.14.11.65"/>
    </reaction>
</comment>
<feature type="compositionally biased region" description="Polar residues" evidence="15">
    <location>
        <begin position="627"/>
        <end position="638"/>
    </location>
</feature>
<dbReference type="PaxDb" id="8022-A0A060XJS7"/>
<dbReference type="Pfam" id="PF02373">
    <property type="entry name" value="JmjC"/>
    <property type="match status" value="1"/>
</dbReference>
<dbReference type="GO" id="GO:0003712">
    <property type="term" value="F:transcription coregulator activity"/>
    <property type="evidence" value="ECO:0007669"/>
    <property type="project" value="TreeGrafter"/>
</dbReference>
<keyword evidence="3" id="KW-0863">Zinc-finger</keyword>
<evidence type="ECO:0000256" key="15">
    <source>
        <dbReference type="SAM" id="MobiDB-lite"/>
    </source>
</evidence>
<evidence type="ECO:0000259" key="16">
    <source>
        <dbReference type="PROSITE" id="PS51184"/>
    </source>
</evidence>
<dbReference type="SUPFAM" id="SSF51197">
    <property type="entry name" value="Clavaminate synthase-like"/>
    <property type="match status" value="1"/>
</dbReference>
<dbReference type="EC" id="1.14.11.65" evidence="14"/>
<name>A0A060XJS7_ONCMY</name>
<dbReference type="Pfam" id="PF22988">
    <property type="entry name" value="PWWP_KDM3B"/>
    <property type="match status" value="1"/>
</dbReference>
<evidence type="ECO:0000256" key="14">
    <source>
        <dbReference type="RuleBase" id="RU369087"/>
    </source>
</evidence>
<evidence type="ECO:0000313" key="17">
    <source>
        <dbReference type="EMBL" id="CDQ79706.1"/>
    </source>
</evidence>
<comment type="cofactor">
    <cofactor evidence="14">
        <name>Fe(2+)</name>
        <dbReference type="ChEBI" id="CHEBI:29033"/>
    </cofactor>
    <text evidence="14">Binds 1 Fe(2+) ion per subunit.</text>
</comment>
<dbReference type="GO" id="GO:0070988">
    <property type="term" value="P:demethylation"/>
    <property type="evidence" value="ECO:0007669"/>
    <property type="project" value="UniProtKB-UniRule"/>
</dbReference>
<feature type="compositionally biased region" description="Polar residues" evidence="15">
    <location>
        <begin position="368"/>
        <end position="381"/>
    </location>
</feature>
<keyword evidence="10" id="KW-0804">Transcription</keyword>
<keyword evidence="4" id="KW-0862">Zinc</keyword>
<evidence type="ECO:0000256" key="8">
    <source>
        <dbReference type="ARBA" id="ARBA00023004"/>
    </source>
</evidence>
<dbReference type="InterPro" id="IPR054294">
    <property type="entry name" value="DUF7030"/>
</dbReference>
<reference evidence="17" key="1">
    <citation type="journal article" date="2014" name="Nat. Commun.">
        <title>The rainbow trout genome provides novel insights into evolution after whole-genome duplication in vertebrates.</title>
        <authorList>
            <person name="Berthelot C."/>
            <person name="Brunet F."/>
            <person name="Chalopin D."/>
            <person name="Juanchich A."/>
            <person name="Bernard M."/>
            <person name="Noel B."/>
            <person name="Bento P."/>
            <person name="Da Silva C."/>
            <person name="Labadie K."/>
            <person name="Alberti A."/>
            <person name="Aury J.M."/>
            <person name="Louis A."/>
            <person name="Dehais P."/>
            <person name="Bardou P."/>
            <person name="Montfort J."/>
            <person name="Klopp C."/>
            <person name="Cabau C."/>
            <person name="Gaspin C."/>
            <person name="Thorgaard G.H."/>
            <person name="Boussaha M."/>
            <person name="Quillet E."/>
            <person name="Guyomard R."/>
            <person name="Galiana D."/>
            <person name="Bobe J."/>
            <person name="Volff J.N."/>
            <person name="Genet C."/>
            <person name="Wincker P."/>
            <person name="Jaillon O."/>
            <person name="Roest Crollius H."/>
            <person name="Guiguen Y."/>
        </authorList>
    </citation>
    <scope>NUCLEOTIDE SEQUENCE [LARGE SCALE GENOMIC DNA]</scope>
</reference>
<reference evidence="17" key="2">
    <citation type="submission" date="2014-03" db="EMBL/GenBank/DDBJ databases">
        <authorList>
            <person name="Genoscope - CEA"/>
        </authorList>
    </citation>
    <scope>NUCLEOTIDE SEQUENCE</scope>
</reference>
<feature type="compositionally biased region" description="Basic and acidic residues" evidence="15">
    <location>
        <begin position="271"/>
        <end position="288"/>
    </location>
</feature>
<dbReference type="STRING" id="8022.A0A060XJS7"/>
<feature type="region of interest" description="Disordered" evidence="15">
    <location>
        <begin position="487"/>
        <end position="537"/>
    </location>
</feature>
<dbReference type="FunFam" id="2.60.120.650:FF:000004">
    <property type="entry name" value="Putative lysine-specific demethylase 3B"/>
    <property type="match status" value="1"/>
</dbReference>
<dbReference type="SMART" id="SM00558">
    <property type="entry name" value="JmjC"/>
    <property type="match status" value="1"/>
</dbReference>
<evidence type="ECO:0000256" key="9">
    <source>
        <dbReference type="ARBA" id="ARBA00023015"/>
    </source>
</evidence>
<evidence type="ECO:0000256" key="2">
    <source>
        <dbReference type="ARBA" id="ARBA00022723"/>
    </source>
</evidence>
<proteinExistence type="inferred from homology"/>
<comment type="domain">
    <text evidence="14">The JmjC domain and the C6-type zinc-finger are required for the demethylation activity.</text>
</comment>
<dbReference type="Proteomes" id="UP000193380">
    <property type="component" value="Unassembled WGS sequence"/>
</dbReference>
<feature type="compositionally biased region" description="Gly residues" evidence="15">
    <location>
        <begin position="1115"/>
        <end position="1127"/>
    </location>
</feature>
<sequence length="1748" mass="188846">MGDSLELIGKRLLLLLNDGRSAAGSEVEQAAWTRDWLRGTVRAVSVIGLASPGVEVSGGEATTTTAAAAGLTVFVEFEDCAWRRRSWVQVYGEEVRAVLVESSIVWANRSSDPNQNHPAAGGAPGTAWPALAFRSLVDRVGLGSLVPVEFFGNRTLDFLPDGNSLQRFEVEKDVGHSLLLEQPSLQAAVSSWHSDFELQEILRKGSYTIQGRRVQVYQCEFDEHWALGLVSRHDPNSHIMEITMDQGEETQVVDPRVMHVILAEDHFDENGRNARRRKESDGVKGESGRRRRTSSEGEEDVTLKRFKGAGEGAAEGQNGSSSTKGMVTWGEEVATGGEDGVGHATPNSISSHMDQSKAPPRYPKENGRSLSTQDRQGSADSTTTVTPTPPPLKPAPSPFSNTSFPSLGQMPSLVPGAPASKPSPTAALVSPGPVTISSPSQGSAPSVALAAPLCFSPKLTAWTGPPNQTEGSKPILAAAGFRLPQSKPAGASVFGEVSSQTNGSSNTASVSQDTPGPFGFSFRGAKNNEAQPQQQDQNLFFQCMSQKTGQNPGDTNYFTAVSESLSMEPPSLFKPSASTEGLKKTQSKVPETQPAGNGVLNKPFGADKLSSSFSGGSGGMRSSTESHQNLFLQGSKEPSNPFLAYGEKLSHSPFSGKPSPLEPETLGPATASESKPNLFTMSEPPKGILSSPFASLSGAAASSSSSPAPGPAFIQRPQSDAPSKPREGASTGEQGSSAEGGAVPGGSGEDAPMPFDQGQAQKFALEERGQISKRDSDSSDNSDLSDLSETEEGLERGQVPGGLPGPVKEGAMLLQKGKGPGVAKSRPRNKPFKVGQSVLKDVTKVRRLKQSGESFLQDGSCINVAPHLHKCRECRMERYRKYREQEPDDDDPNVACRFFHFRRLAFTRKGILRVEGFLSPQQSDAMAMGLWLPSPSVQEGLDLDTSKYILANVGDQFCQLVMSEKEAMMMVEPHQKVAWKRAVRGVREMCDVCETTLFNIHWVCRKCGFGVCLDCYRQRRNRPLEEVDEGPDDEVFSWLKCVKGQRHEPQSLMPTQIIPGTALYNIGDMVHSARGKWGIKANCPCTSRHHRPLVRHSAPNGISQQSAVSSSIGSSGSGPITGGGGPAGSTTPKPEGGETTVVKTQPTSSTMSSEAAGGGVDTNSTNSTSAPPNSAQTTTPKDPRPSTVEGNSTALHWLADLATQKAKVEDTKDSGLLRSAMGRDTRSPFGLDSFSALSKPSSSSSSSSSPKLFNSLLLGSSNTQPKPEGSSLRDLLNSGPGRLPQAPGDTGIPFPSVFSTSAAGDKMKGSLPNFLDHIIASVVETKKAEGRRTGEGGSELGGVGRRDGVMGLSVLDPHTSHSWLCDGRLLCLQDPSNTNNWKIFRECWKQGQPVLVSGIHKRLKGGLWRPEAFSEEFGDQDVDLVNCRNCAIISDVKVRDFWDGFQVISKRLKGSDGQPMVLKLKDWPPGEDFRDMMPTRFDDLMENLPLPEYTKRDGRLNLASRLPNFFVRPDLGPKMYNAYGLIETEDRSVGTTNLHLDVSDAVNVMVYVGIPEGEGEHVKETDIAGCKEVMSTIEEGDVDEMTKRRVYEAKEKPGALWHIYAAKDAEKIRELLRKVGEEQGQENPPDHDPIHDQSWYLDGVLRRRLYEEYGVQGWAIVQFLGDAVFIPAGAPHQVHNLYSCIKVAEDFVSPEHVKHCFRLTQEFRHLSTTHSNHEDKLQVKNIIYHAVKDAVGTLRAHEPKLARS</sequence>
<dbReference type="GO" id="GO:0000118">
    <property type="term" value="C:histone deacetylase complex"/>
    <property type="evidence" value="ECO:0007669"/>
    <property type="project" value="UniProtKB-UniRule"/>
</dbReference>
<keyword evidence="9" id="KW-0805">Transcription regulation</keyword>
<feature type="region of interest" description="Disordered" evidence="15">
    <location>
        <begin position="271"/>
        <end position="445"/>
    </location>
</feature>
<evidence type="ECO:0000256" key="4">
    <source>
        <dbReference type="ARBA" id="ARBA00022833"/>
    </source>
</evidence>
<dbReference type="PROSITE" id="PS51184">
    <property type="entry name" value="JMJC"/>
    <property type="match status" value="1"/>
</dbReference>
<feature type="region of interest" description="Disordered" evidence="15">
    <location>
        <begin position="1256"/>
        <end position="1297"/>
    </location>
</feature>
<evidence type="ECO:0000256" key="3">
    <source>
        <dbReference type="ARBA" id="ARBA00022771"/>
    </source>
</evidence>
<feature type="compositionally biased region" description="Low complexity" evidence="15">
    <location>
        <begin position="1162"/>
        <end position="1175"/>
    </location>
</feature>
<comment type="domain">
    <text evidence="14">Leu-Xaa-Xaa-Leu-Leu (LXXLL) motifs are known to mediate the association with nuclear receptors.</text>
</comment>
<feature type="compositionally biased region" description="Low complexity" evidence="15">
    <location>
        <begin position="610"/>
        <end position="626"/>
    </location>
</feature>
<dbReference type="InterPro" id="IPR054503">
    <property type="entry name" value="KDM3AB_Tudor"/>
</dbReference>
<feature type="compositionally biased region" description="Basic and acidic residues" evidence="15">
    <location>
        <begin position="764"/>
        <end position="777"/>
    </location>
</feature>
<feature type="compositionally biased region" description="Polar residues" evidence="15">
    <location>
        <begin position="1141"/>
        <end position="1153"/>
    </location>
</feature>
<evidence type="ECO:0000256" key="1">
    <source>
        <dbReference type="ARBA" id="ARBA00004123"/>
    </source>
</evidence>
<feature type="compositionally biased region" description="Polar residues" evidence="15">
    <location>
        <begin position="435"/>
        <end position="444"/>
    </location>
</feature>
<keyword evidence="6" id="KW-0223">Dioxygenase</keyword>
<keyword evidence="11 14" id="KW-0539">Nucleus</keyword>
<evidence type="ECO:0000313" key="18">
    <source>
        <dbReference type="Proteomes" id="UP000193380"/>
    </source>
</evidence>
<dbReference type="GO" id="GO:0006357">
    <property type="term" value="P:regulation of transcription by RNA polymerase II"/>
    <property type="evidence" value="ECO:0007669"/>
    <property type="project" value="TreeGrafter"/>
</dbReference>
<dbReference type="GO" id="GO:0000785">
    <property type="term" value="C:chromatin"/>
    <property type="evidence" value="ECO:0007669"/>
    <property type="project" value="TreeGrafter"/>
</dbReference>
<evidence type="ECO:0000256" key="6">
    <source>
        <dbReference type="ARBA" id="ARBA00022964"/>
    </source>
</evidence>
<comment type="subcellular location">
    <subcellularLocation>
        <location evidence="1 14">Nucleus</location>
    </subcellularLocation>
</comment>
<feature type="compositionally biased region" description="Polar residues" evidence="15">
    <location>
        <begin position="497"/>
        <end position="514"/>
    </location>
</feature>
<dbReference type="InterPro" id="IPR045109">
    <property type="entry name" value="LSDs-like"/>
</dbReference>
<dbReference type="Pfam" id="PF22987">
    <property type="entry name" value="Tudor_KDM3B"/>
    <property type="match status" value="1"/>
</dbReference>
<evidence type="ECO:0000256" key="12">
    <source>
        <dbReference type="ARBA" id="ARBA00037987"/>
    </source>
</evidence>
<comment type="function">
    <text evidence="14">Histone demethylase that specifically demethylates 'Lys-9' of histone H3, thereby playing a central role in histone code.</text>
</comment>
<feature type="region of interest" description="Disordered" evidence="15">
    <location>
        <begin position="1206"/>
        <end position="1228"/>
    </location>
</feature>
<dbReference type="Gene3D" id="2.60.120.650">
    <property type="entry name" value="Cupin"/>
    <property type="match status" value="1"/>
</dbReference>
<accession>A0A060XJS7</accession>
<dbReference type="GO" id="GO:0140683">
    <property type="term" value="F:histone H3K9me/H3K9me2 demethylase activity"/>
    <property type="evidence" value="ECO:0007669"/>
    <property type="project" value="UniProtKB-EC"/>
</dbReference>
<dbReference type="Pfam" id="PF22989">
    <property type="entry name" value="DUF7030"/>
    <property type="match status" value="1"/>
</dbReference>
<dbReference type="InterPro" id="IPR054504">
    <property type="entry name" value="PWWP_KDM3B"/>
</dbReference>
<evidence type="ECO:0000256" key="5">
    <source>
        <dbReference type="ARBA" id="ARBA00022853"/>
    </source>
</evidence>
<feature type="compositionally biased region" description="Basic and acidic residues" evidence="15">
    <location>
        <begin position="1206"/>
        <end position="1226"/>
    </location>
</feature>
<feature type="compositionally biased region" description="Low complexity" evidence="15">
    <location>
        <begin position="1101"/>
        <end position="1114"/>
    </location>
</feature>
<evidence type="ECO:0000256" key="10">
    <source>
        <dbReference type="ARBA" id="ARBA00023163"/>
    </source>
</evidence>
<evidence type="ECO:0000256" key="13">
    <source>
        <dbReference type="ARBA" id="ARBA00047648"/>
    </source>
</evidence>
<feature type="compositionally biased region" description="Pro residues" evidence="15">
    <location>
        <begin position="387"/>
        <end position="397"/>
    </location>
</feature>
<dbReference type="PANTHER" id="PTHR12549:SF8">
    <property type="entry name" value="LYSINE-SPECIFIC DEMETHYLASE 3B"/>
    <property type="match status" value="1"/>
</dbReference>
<keyword evidence="7" id="KW-0560">Oxidoreductase</keyword>
<feature type="region of interest" description="Disordered" evidence="15">
    <location>
        <begin position="569"/>
        <end position="830"/>
    </location>
</feature>
<evidence type="ECO:0000256" key="11">
    <source>
        <dbReference type="ARBA" id="ARBA00023242"/>
    </source>
</evidence>
<keyword evidence="5" id="KW-0156">Chromatin regulator</keyword>
<dbReference type="GO" id="GO:0031490">
    <property type="term" value="F:chromatin DNA binding"/>
    <property type="evidence" value="ECO:0007669"/>
    <property type="project" value="TreeGrafter"/>
</dbReference>
<comment type="similarity">
    <text evidence="12 14">Belongs to the JHDM2 histone demethylase family.</text>
</comment>
<dbReference type="InterPro" id="IPR003347">
    <property type="entry name" value="JmjC_dom"/>
</dbReference>
<evidence type="ECO:0000256" key="7">
    <source>
        <dbReference type="ARBA" id="ARBA00023002"/>
    </source>
</evidence>
<dbReference type="GO" id="GO:0008270">
    <property type="term" value="F:zinc ion binding"/>
    <property type="evidence" value="ECO:0007669"/>
    <property type="project" value="UniProtKB-KW"/>
</dbReference>
<protein>
    <recommendedName>
        <fullName evidence="14">Lysine-specific demethylase</fullName>
        <ecNumber evidence="14">1.14.11.65</ecNumber>
    </recommendedName>
</protein>
<organism evidence="17 18">
    <name type="scientific">Oncorhynchus mykiss</name>
    <name type="common">Rainbow trout</name>
    <name type="synonym">Salmo gairdneri</name>
    <dbReference type="NCBI Taxonomy" id="8022"/>
    <lineage>
        <taxon>Eukaryota</taxon>
        <taxon>Metazoa</taxon>
        <taxon>Chordata</taxon>
        <taxon>Craniata</taxon>
        <taxon>Vertebrata</taxon>
        <taxon>Euteleostomi</taxon>
        <taxon>Actinopterygii</taxon>
        <taxon>Neopterygii</taxon>
        <taxon>Teleostei</taxon>
        <taxon>Protacanthopterygii</taxon>
        <taxon>Salmoniformes</taxon>
        <taxon>Salmonidae</taxon>
        <taxon>Salmoninae</taxon>
        <taxon>Oncorhynchus</taxon>
    </lineage>
</organism>
<dbReference type="EMBL" id="FR905492">
    <property type="protein sequence ID" value="CDQ79706.1"/>
    <property type="molecule type" value="Genomic_DNA"/>
</dbReference>
<feature type="domain" description="JmjC" evidence="16">
    <location>
        <begin position="1477"/>
        <end position="1708"/>
    </location>
</feature>